<dbReference type="EMBL" id="CAJNOU010003721">
    <property type="protein sequence ID" value="CAF1406273.1"/>
    <property type="molecule type" value="Genomic_DNA"/>
</dbReference>
<name>A0A815L7T8_9BILA</name>
<accession>A0A815L7T8</accession>
<dbReference type="PROSITE" id="PS50181">
    <property type="entry name" value="FBOX"/>
    <property type="match status" value="1"/>
</dbReference>
<sequence length="501" mass="59633">MIPSTSIETLPNEILHCILSYLEWFDMLTSFWSLNIRFNSLVRSIISINDNRLNTGLRITSDLPYNKCSSLFLLILKSSSLSSSIQRIHFDETNSIASDLIYEWLFNHNNILNFPNLKSLILIRCGSIEPVVRSLFYLIEHQLDELTLTFDDTMFRDGYIKISENSSKVFNQKKRMRMIKQLICQLFSSQCHLTSLRIDLNYYLFDVDIDECSTSNSYVSSNSVDYQRQSFCLTLRRLYIRIENSWFLENLIEHIPNLEQMSVQFHTTLKFDLSWRSNVEIMKQSNGNWFNKLSKLRYFSLKTFIYDDWQFIYLKWLLNNLNYVEKLQLHLKNDQLDERKSQEIWKSLIDANFIRQNCLPDRIKNLNNFDFYICSQRQLSFNDIEKITNSFKNHSFFLNHQWTNVKCFFDPIMLSQHIFSSFKNTFQFSHNFIKYSNIFNWPHIGDIWFDLHPSLYLILQGINQLTPNLSCIKVYTSELIDFNQHIQVDLVNDSSAECVIP</sequence>
<reference evidence="2" key="1">
    <citation type="submission" date="2021-02" db="EMBL/GenBank/DDBJ databases">
        <authorList>
            <person name="Nowell W R."/>
        </authorList>
    </citation>
    <scope>NUCLEOTIDE SEQUENCE</scope>
</reference>
<evidence type="ECO:0000313" key="2">
    <source>
        <dbReference type="EMBL" id="CAF1406273.1"/>
    </source>
</evidence>
<gene>
    <name evidence="2" type="ORF">SEV965_LOCUS31670</name>
</gene>
<feature type="domain" description="F-box" evidence="1">
    <location>
        <begin position="4"/>
        <end position="53"/>
    </location>
</feature>
<proteinExistence type="predicted"/>
<evidence type="ECO:0000313" key="3">
    <source>
        <dbReference type="Proteomes" id="UP000663889"/>
    </source>
</evidence>
<evidence type="ECO:0000259" key="1">
    <source>
        <dbReference type="PROSITE" id="PS50181"/>
    </source>
</evidence>
<protein>
    <recommendedName>
        <fullName evidence="1">F-box domain-containing protein</fullName>
    </recommendedName>
</protein>
<dbReference type="AlphaFoldDB" id="A0A815L7T8"/>
<organism evidence="2 3">
    <name type="scientific">Rotaria sordida</name>
    <dbReference type="NCBI Taxonomy" id="392033"/>
    <lineage>
        <taxon>Eukaryota</taxon>
        <taxon>Metazoa</taxon>
        <taxon>Spiralia</taxon>
        <taxon>Gnathifera</taxon>
        <taxon>Rotifera</taxon>
        <taxon>Eurotatoria</taxon>
        <taxon>Bdelloidea</taxon>
        <taxon>Philodinida</taxon>
        <taxon>Philodinidae</taxon>
        <taxon>Rotaria</taxon>
    </lineage>
</organism>
<dbReference type="InterPro" id="IPR001810">
    <property type="entry name" value="F-box_dom"/>
</dbReference>
<comment type="caution">
    <text evidence="2">The sequence shown here is derived from an EMBL/GenBank/DDBJ whole genome shotgun (WGS) entry which is preliminary data.</text>
</comment>
<dbReference type="Proteomes" id="UP000663889">
    <property type="component" value="Unassembled WGS sequence"/>
</dbReference>